<keyword evidence="2" id="KW-0227">DNA damage</keyword>
<gene>
    <name evidence="2" type="primary">ku</name>
    <name evidence="5" type="ORF">MYP_1411</name>
</gene>
<comment type="function">
    <text evidence="2">With LigD forms a non-homologous end joining (NHEJ) DNA repair enzyme, which repairs dsDNA breaks with reduced fidelity. Binds linear dsDNA with 5'- and 3'- overhangs but not closed circular dsDNA nor ssDNA. Recruits and stimulates the ligase activity of LigD.</text>
</comment>
<comment type="subunit">
    <text evidence="2">Homodimer. Interacts with LigD.</text>
</comment>
<keyword evidence="2" id="KW-0234">DNA repair</keyword>
<feature type="region of interest" description="Disordered" evidence="3">
    <location>
        <begin position="247"/>
        <end position="280"/>
    </location>
</feature>
<dbReference type="CDD" id="cd00789">
    <property type="entry name" value="KU_like"/>
    <property type="match status" value="1"/>
</dbReference>
<dbReference type="HAMAP" id="MF_01875">
    <property type="entry name" value="Prokaryotic_Ku"/>
    <property type="match status" value="1"/>
</dbReference>
<accession>A0A098LCV1</accession>
<proteinExistence type="inferred from homology"/>
<evidence type="ECO:0000256" key="1">
    <source>
        <dbReference type="ARBA" id="ARBA00023125"/>
    </source>
</evidence>
<sequence>MWSGAISFGLVNIPIKLYSASGESSLDLDMLAKKNLAPIRYAKINTITGEEVDFKEIVKGYEIDKGKYVVLEDKDFEQANARKTKAIEIKEFVSEEEIDPLYYEKPYFLEPDKFAEKPYALLREALRESKKVGIGSFVLRNREHICALKAVGDVIILNQLRYYADLRDYRELKLPPADIIGKGEKSMALKLIDQLTEKFQPEQFKDTYIDELKNIIEAKAKGLKIEVTEKAPEPTQVRDLMETLKASLSASKERVPENREPEKKKVAEKKPAAKRKAKKE</sequence>
<evidence type="ECO:0000313" key="6">
    <source>
        <dbReference type="Proteomes" id="UP000030185"/>
    </source>
</evidence>
<dbReference type="InterPro" id="IPR009187">
    <property type="entry name" value="Prok_Ku"/>
</dbReference>
<dbReference type="SUPFAM" id="SSF100939">
    <property type="entry name" value="SPOC domain-like"/>
    <property type="match status" value="1"/>
</dbReference>
<dbReference type="Proteomes" id="UP000030185">
    <property type="component" value="Unassembled WGS sequence"/>
</dbReference>
<protein>
    <recommendedName>
        <fullName evidence="2">Non-homologous end joining protein Ku</fullName>
    </recommendedName>
</protein>
<dbReference type="Pfam" id="PF02735">
    <property type="entry name" value="Ku"/>
    <property type="match status" value="1"/>
</dbReference>
<name>A0A098LCV1_9BACT</name>
<comment type="caution">
    <text evidence="5">The sequence shown here is derived from an EMBL/GenBank/DDBJ whole genome shotgun (WGS) entry which is preliminary data.</text>
</comment>
<keyword evidence="6" id="KW-1185">Reference proteome</keyword>
<dbReference type="SMART" id="SM00559">
    <property type="entry name" value="Ku78"/>
    <property type="match status" value="1"/>
</dbReference>
<dbReference type="eggNOG" id="COG1273">
    <property type="taxonomic scope" value="Bacteria"/>
</dbReference>
<evidence type="ECO:0000259" key="4">
    <source>
        <dbReference type="SMART" id="SM00559"/>
    </source>
</evidence>
<evidence type="ECO:0000313" key="5">
    <source>
        <dbReference type="EMBL" id="GAL84183.1"/>
    </source>
</evidence>
<dbReference type="AlphaFoldDB" id="A0A098LCV1"/>
<evidence type="ECO:0000256" key="2">
    <source>
        <dbReference type="HAMAP-Rule" id="MF_01875"/>
    </source>
</evidence>
<dbReference type="PANTHER" id="PTHR41251:SF1">
    <property type="entry name" value="NON-HOMOLOGOUS END JOINING PROTEIN KU"/>
    <property type="match status" value="1"/>
</dbReference>
<reference evidence="5 6" key="1">
    <citation type="submission" date="2014-09" db="EMBL/GenBank/DDBJ databases">
        <title>Sporocytophaga myxococcoides PG-01 genome sequencing.</title>
        <authorList>
            <person name="Liu L."/>
            <person name="Gao P.J."/>
            <person name="Chen G.J."/>
            <person name="Wang L.S."/>
        </authorList>
    </citation>
    <scope>NUCLEOTIDE SEQUENCE [LARGE SCALE GENOMIC DNA]</scope>
    <source>
        <strain evidence="5 6">PG-01</strain>
    </source>
</reference>
<comment type="similarity">
    <text evidence="2">Belongs to the prokaryotic Ku family.</text>
</comment>
<keyword evidence="1 2" id="KW-0238">DNA-binding</keyword>
<dbReference type="InterPro" id="IPR006164">
    <property type="entry name" value="DNA_bd_Ku70/Ku80"/>
</dbReference>
<organism evidence="5 6">
    <name type="scientific">Sporocytophaga myxococcoides</name>
    <dbReference type="NCBI Taxonomy" id="153721"/>
    <lineage>
        <taxon>Bacteria</taxon>
        <taxon>Pseudomonadati</taxon>
        <taxon>Bacteroidota</taxon>
        <taxon>Cytophagia</taxon>
        <taxon>Cytophagales</taxon>
        <taxon>Cytophagaceae</taxon>
        <taxon>Sporocytophaga</taxon>
    </lineage>
</organism>
<dbReference type="PIRSF" id="PIRSF006493">
    <property type="entry name" value="Prok_Ku"/>
    <property type="match status" value="1"/>
</dbReference>
<keyword evidence="2" id="KW-0233">DNA recombination</keyword>
<dbReference type="PANTHER" id="PTHR41251">
    <property type="entry name" value="NON-HOMOLOGOUS END JOINING PROTEIN KU"/>
    <property type="match status" value="1"/>
</dbReference>
<evidence type="ECO:0000256" key="3">
    <source>
        <dbReference type="SAM" id="MobiDB-lite"/>
    </source>
</evidence>
<dbReference type="GO" id="GO:0006303">
    <property type="term" value="P:double-strand break repair via nonhomologous end joining"/>
    <property type="evidence" value="ECO:0007669"/>
    <property type="project" value="UniProtKB-UniRule"/>
</dbReference>
<dbReference type="EMBL" id="BBLT01000002">
    <property type="protein sequence ID" value="GAL84183.1"/>
    <property type="molecule type" value="Genomic_DNA"/>
</dbReference>
<dbReference type="GO" id="GO:0006310">
    <property type="term" value="P:DNA recombination"/>
    <property type="evidence" value="ECO:0007669"/>
    <property type="project" value="UniProtKB-KW"/>
</dbReference>
<dbReference type="NCBIfam" id="TIGR02772">
    <property type="entry name" value="Ku_bact"/>
    <property type="match status" value="1"/>
</dbReference>
<dbReference type="FunFam" id="2.40.290.10:FF:000004">
    <property type="entry name" value="Non-homologous end joining protein Ku"/>
    <property type="match status" value="1"/>
</dbReference>
<feature type="domain" description="Ku" evidence="4">
    <location>
        <begin position="49"/>
        <end position="177"/>
    </location>
</feature>
<dbReference type="Gene3D" id="2.40.290.10">
    <property type="match status" value="1"/>
</dbReference>
<dbReference type="STRING" id="153721.MYP_1411"/>
<dbReference type="InterPro" id="IPR016194">
    <property type="entry name" value="SPOC-like_C_dom_sf"/>
</dbReference>
<dbReference type="GO" id="GO:0003690">
    <property type="term" value="F:double-stranded DNA binding"/>
    <property type="evidence" value="ECO:0007669"/>
    <property type="project" value="UniProtKB-UniRule"/>
</dbReference>
<feature type="compositionally biased region" description="Basic and acidic residues" evidence="3">
    <location>
        <begin position="251"/>
        <end position="271"/>
    </location>
</feature>